<dbReference type="InterPro" id="IPR050411">
    <property type="entry name" value="AlphaKG_dependent_hydroxylases"/>
</dbReference>
<evidence type="ECO:0000256" key="5">
    <source>
        <dbReference type="ARBA" id="ARBA00023002"/>
    </source>
</evidence>
<evidence type="ECO:0000313" key="9">
    <source>
        <dbReference type="EMBL" id="OZJ05071.1"/>
    </source>
</evidence>
<dbReference type="Pfam" id="PF02668">
    <property type="entry name" value="TauD"/>
    <property type="match status" value="1"/>
</dbReference>
<keyword evidence="6" id="KW-0408">Iron</keyword>
<comment type="similarity">
    <text evidence="2">Belongs to the gamma-BBH/TMLD family.</text>
</comment>
<evidence type="ECO:0000259" key="7">
    <source>
        <dbReference type="Pfam" id="PF02668"/>
    </source>
</evidence>
<proteinExistence type="inferred from homology"/>
<sequence length="396" mass="44990">MLSLGGIQRCTSALGRTVLRNTSCARYSSASISRIPSAYNNSILNVENTSDSLRVTGLLEATQPVSFSHLWLRDNCLCPQCIHPSTRQKVHSSGNIPLDIKPIDVTTTDEAIKIQWNKPLEGQNASEPHVSIFPKSWLQSYASKENRSRFRFNEQAPLPWGGKQCENAQLWIDYKDFANPNSTVALYRALDHLFQYGIVFLKDVPTEDHSVVKVAEHIGPIKNTFYGTSWDVKSKRQSKNVAYTDLNLGYHMDLLYFANPPGLQFLHSLQNSVKGGASIFTDSFHAAMQLKKTQPHHYETLCKTPVTFHYVNDNHHMYYRRPTIVEDGDDGSPAWRYTINYAPPFQGPLDVDDPKLVKPFYEAFQAFEKEIARPENMIELTLNEGDLGNFRKMQID</sequence>
<dbReference type="InterPro" id="IPR042098">
    <property type="entry name" value="TauD-like_sf"/>
</dbReference>
<organism evidence="9 10">
    <name type="scientific">Bifiguratus adelaidae</name>
    <dbReference type="NCBI Taxonomy" id="1938954"/>
    <lineage>
        <taxon>Eukaryota</taxon>
        <taxon>Fungi</taxon>
        <taxon>Fungi incertae sedis</taxon>
        <taxon>Mucoromycota</taxon>
        <taxon>Mucoromycotina</taxon>
        <taxon>Endogonomycetes</taxon>
        <taxon>Endogonales</taxon>
        <taxon>Endogonales incertae sedis</taxon>
        <taxon>Bifiguratus</taxon>
    </lineage>
</organism>
<dbReference type="Gene3D" id="3.60.130.10">
    <property type="entry name" value="Clavaminate synthase-like"/>
    <property type="match status" value="1"/>
</dbReference>
<comment type="cofactor">
    <cofactor evidence="1">
        <name>Fe(2+)</name>
        <dbReference type="ChEBI" id="CHEBI:29033"/>
    </cofactor>
</comment>
<dbReference type="PANTHER" id="PTHR10696">
    <property type="entry name" value="GAMMA-BUTYROBETAINE HYDROXYLASE-RELATED"/>
    <property type="match status" value="1"/>
</dbReference>
<evidence type="ECO:0000259" key="8">
    <source>
        <dbReference type="Pfam" id="PF06155"/>
    </source>
</evidence>
<keyword evidence="5" id="KW-0560">Oxidoreductase</keyword>
<dbReference type="SUPFAM" id="SSF51197">
    <property type="entry name" value="Clavaminate synthase-like"/>
    <property type="match status" value="1"/>
</dbReference>
<dbReference type="Proteomes" id="UP000242875">
    <property type="component" value="Unassembled WGS sequence"/>
</dbReference>
<dbReference type="Gene3D" id="3.30.2020.30">
    <property type="match status" value="1"/>
</dbReference>
<dbReference type="GO" id="GO:0045329">
    <property type="term" value="P:carnitine biosynthetic process"/>
    <property type="evidence" value="ECO:0007669"/>
    <property type="project" value="TreeGrafter"/>
</dbReference>
<dbReference type="PANTHER" id="PTHR10696:SF25">
    <property type="entry name" value="OXIDOREDUCTASE AIM17-RELATED"/>
    <property type="match status" value="1"/>
</dbReference>
<feature type="domain" description="Gamma-butyrobetaine hydroxylase-like N-terminal" evidence="8">
    <location>
        <begin position="63"/>
        <end position="117"/>
    </location>
</feature>
<evidence type="ECO:0000256" key="1">
    <source>
        <dbReference type="ARBA" id="ARBA00001954"/>
    </source>
</evidence>
<dbReference type="GO" id="GO:0005739">
    <property type="term" value="C:mitochondrion"/>
    <property type="evidence" value="ECO:0007669"/>
    <property type="project" value="TreeGrafter"/>
</dbReference>
<dbReference type="FunFam" id="3.30.2020.30:FF:000002">
    <property type="entry name" value="Putative gamma-butyrobetaine dioxygenase"/>
    <property type="match status" value="1"/>
</dbReference>
<keyword evidence="3" id="KW-0479">Metal-binding</keyword>
<keyword evidence="10" id="KW-1185">Reference proteome</keyword>
<dbReference type="AlphaFoldDB" id="A0A261Y395"/>
<dbReference type="EMBL" id="MVBO01000023">
    <property type="protein sequence ID" value="OZJ05071.1"/>
    <property type="molecule type" value="Genomic_DNA"/>
</dbReference>
<dbReference type="Pfam" id="PF06155">
    <property type="entry name" value="GBBH-like_N"/>
    <property type="match status" value="1"/>
</dbReference>
<comment type="caution">
    <text evidence="9">The sequence shown here is derived from an EMBL/GenBank/DDBJ whole genome shotgun (WGS) entry which is preliminary data.</text>
</comment>
<protein>
    <submittedName>
        <fullName evidence="9">Uncharacterized protein</fullName>
    </submittedName>
</protein>
<dbReference type="InterPro" id="IPR010376">
    <property type="entry name" value="GBBH-like_N"/>
</dbReference>
<accession>A0A261Y395</accession>
<name>A0A261Y395_9FUNG</name>
<reference evidence="9 10" key="1">
    <citation type="journal article" date="2017" name="Mycologia">
        <title>Bifiguratus adelaidae, gen. et sp. nov., a new member of Mucoromycotina in endophytic and soil-dwelling habitats.</title>
        <authorList>
            <person name="Torres-Cruz T.J."/>
            <person name="Billingsley Tobias T.L."/>
            <person name="Almatruk M."/>
            <person name="Hesse C."/>
            <person name="Kuske C.R."/>
            <person name="Desiro A."/>
            <person name="Benucci G.M."/>
            <person name="Bonito G."/>
            <person name="Stajich J.E."/>
            <person name="Dunlap C."/>
            <person name="Arnold A.E."/>
            <person name="Porras-Alfaro A."/>
        </authorList>
    </citation>
    <scope>NUCLEOTIDE SEQUENCE [LARGE SCALE GENOMIC DNA]</scope>
    <source>
        <strain evidence="9 10">AZ0501</strain>
    </source>
</reference>
<dbReference type="InterPro" id="IPR038492">
    <property type="entry name" value="GBBH-like_N_sf"/>
</dbReference>
<evidence type="ECO:0000256" key="2">
    <source>
        <dbReference type="ARBA" id="ARBA00008654"/>
    </source>
</evidence>
<dbReference type="GO" id="GO:0046872">
    <property type="term" value="F:metal ion binding"/>
    <property type="evidence" value="ECO:0007669"/>
    <property type="project" value="UniProtKB-KW"/>
</dbReference>
<gene>
    <name evidence="9" type="ORF">BZG36_02103</name>
</gene>
<evidence type="ECO:0000313" key="10">
    <source>
        <dbReference type="Proteomes" id="UP000242875"/>
    </source>
</evidence>
<dbReference type="GO" id="GO:0016706">
    <property type="term" value="F:2-oxoglutarate-dependent dioxygenase activity"/>
    <property type="evidence" value="ECO:0007669"/>
    <property type="project" value="UniProtKB-ARBA"/>
</dbReference>
<dbReference type="InterPro" id="IPR003819">
    <property type="entry name" value="TauD/TfdA-like"/>
</dbReference>
<keyword evidence="4" id="KW-0223">Dioxygenase</keyword>
<feature type="domain" description="TauD/TfdA-like" evidence="7">
    <location>
        <begin position="184"/>
        <end position="387"/>
    </location>
</feature>
<evidence type="ECO:0000256" key="6">
    <source>
        <dbReference type="ARBA" id="ARBA00023004"/>
    </source>
</evidence>
<dbReference type="OrthoDB" id="406634at2759"/>
<evidence type="ECO:0000256" key="4">
    <source>
        <dbReference type="ARBA" id="ARBA00022964"/>
    </source>
</evidence>
<evidence type="ECO:0000256" key="3">
    <source>
        <dbReference type="ARBA" id="ARBA00022723"/>
    </source>
</evidence>